<dbReference type="InterPro" id="IPR050410">
    <property type="entry name" value="CCR4/nocturin_mRNA_transcr"/>
</dbReference>
<gene>
    <name evidence="2" type="ORF">A2845_01170</name>
</gene>
<dbReference type="Pfam" id="PF03372">
    <property type="entry name" value="Exo_endo_phos"/>
    <property type="match status" value="1"/>
</dbReference>
<dbReference type="InterPro" id="IPR036691">
    <property type="entry name" value="Endo/exonu/phosph_ase_sf"/>
</dbReference>
<dbReference type="SUPFAM" id="SSF56219">
    <property type="entry name" value="DNase I-like"/>
    <property type="match status" value="1"/>
</dbReference>
<dbReference type="PANTHER" id="PTHR12121:SF36">
    <property type="entry name" value="ENDONUCLEASE_EXONUCLEASE_PHOSPHATASE DOMAIN-CONTAINING PROTEIN"/>
    <property type="match status" value="1"/>
</dbReference>
<comment type="caution">
    <text evidence="2">The sequence shown here is derived from an EMBL/GenBank/DDBJ whole genome shotgun (WGS) entry which is preliminary data.</text>
</comment>
<reference evidence="2 3" key="1">
    <citation type="journal article" date="2016" name="Nat. Commun.">
        <title>Thousands of microbial genomes shed light on interconnected biogeochemical processes in an aquifer system.</title>
        <authorList>
            <person name="Anantharaman K."/>
            <person name="Brown C.T."/>
            <person name="Hug L.A."/>
            <person name="Sharon I."/>
            <person name="Castelle C.J."/>
            <person name="Probst A.J."/>
            <person name="Thomas B.C."/>
            <person name="Singh A."/>
            <person name="Wilkins M.J."/>
            <person name="Karaoz U."/>
            <person name="Brodie E.L."/>
            <person name="Williams K.H."/>
            <person name="Hubbard S.S."/>
            <person name="Banfield J.F."/>
        </authorList>
    </citation>
    <scope>NUCLEOTIDE SEQUENCE [LARGE SCALE GENOMIC DNA]</scope>
</reference>
<dbReference type="Proteomes" id="UP000177122">
    <property type="component" value="Unassembled WGS sequence"/>
</dbReference>
<dbReference type="GO" id="GO:0000175">
    <property type="term" value="F:3'-5'-RNA exonuclease activity"/>
    <property type="evidence" value="ECO:0007669"/>
    <property type="project" value="TreeGrafter"/>
</dbReference>
<dbReference type="EMBL" id="MHLI01000007">
    <property type="protein sequence ID" value="OGZ05742.1"/>
    <property type="molecule type" value="Genomic_DNA"/>
</dbReference>
<protein>
    <recommendedName>
        <fullName evidence="1">Endonuclease/exonuclease/phosphatase domain-containing protein</fullName>
    </recommendedName>
</protein>
<sequence length="255" mass="28785">MRSNMQNSAITLLSLNMHQDYHLETVTALITERATDVICLQETQKIFVEDIARRLGYDFLFSLRTYNASRDDGAELREEGVALIWHPSLRLRDSSVIAYREKDQPVVKRLTDDPNDVRRTMLVATLLRGVQVFRIGTTHFTWTPDGSASEEQCGDMHRMLSALEVFHDEYGIVFCGDFNAPRGGEIFQMMSDVYTDNLPRSIVTTLDQALHRAAPIFHAVDSIFCTKEYAVSDVAVVDGVSDHMALFAKVSKSVC</sequence>
<organism evidence="2 3">
    <name type="scientific">Candidatus Lloydbacteria bacterium RIFCSPHIGHO2_01_FULL_49_22</name>
    <dbReference type="NCBI Taxonomy" id="1798658"/>
    <lineage>
        <taxon>Bacteria</taxon>
        <taxon>Candidatus Lloydiibacteriota</taxon>
    </lineage>
</organism>
<dbReference type="AlphaFoldDB" id="A0A1G2CWX7"/>
<name>A0A1G2CWX7_9BACT</name>
<evidence type="ECO:0000313" key="3">
    <source>
        <dbReference type="Proteomes" id="UP000177122"/>
    </source>
</evidence>
<feature type="domain" description="Endonuclease/exonuclease/phosphatase" evidence="1">
    <location>
        <begin position="20"/>
        <end position="243"/>
    </location>
</feature>
<evidence type="ECO:0000313" key="2">
    <source>
        <dbReference type="EMBL" id="OGZ05742.1"/>
    </source>
</evidence>
<dbReference type="InterPro" id="IPR005135">
    <property type="entry name" value="Endo/exonuclease/phosphatase"/>
</dbReference>
<proteinExistence type="predicted"/>
<evidence type="ECO:0000259" key="1">
    <source>
        <dbReference type="Pfam" id="PF03372"/>
    </source>
</evidence>
<accession>A0A1G2CWX7</accession>
<dbReference type="Gene3D" id="3.60.10.10">
    <property type="entry name" value="Endonuclease/exonuclease/phosphatase"/>
    <property type="match status" value="1"/>
</dbReference>
<dbReference type="PANTHER" id="PTHR12121">
    <property type="entry name" value="CARBON CATABOLITE REPRESSOR PROTEIN 4"/>
    <property type="match status" value="1"/>
</dbReference>